<name>A0A0F9N1G5_9ZZZZ</name>
<dbReference type="AlphaFoldDB" id="A0A0F9N1G5"/>
<sequence>MSTPITVQNKVHLLQEEIGQIQIENSILLNAVRAAYRKHHLSDNSIGWEELSDILFDALCQSMGLDGYQEWRDSLKGKE</sequence>
<gene>
    <name evidence="1" type="ORF">LCGC14_1317070</name>
</gene>
<proteinExistence type="predicted"/>
<protein>
    <submittedName>
        <fullName evidence="1">Uncharacterized protein</fullName>
    </submittedName>
</protein>
<comment type="caution">
    <text evidence="1">The sequence shown here is derived from an EMBL/GenBank/DDBJ whole genome shotgun (WGS) entry which is preliminary data.</text>
</comment>
<accession>A0A0F9N1G5</accession>
<organism evidence="1">
    <name type="scientific">marine sediment metagenome</name>
    <dbReference type="NCBI Taxonomy" id="412755"/>
    <lineage>
        <taxon>unclassified sequences</taxon>
        <taxon>metagenomes</taxon>
        <taxon>ecological metagenomes</taxon>
    </lineage>
</organism>
<evidence type="ECO:0000313" key="1">
    <source>
        <dbReference type="EMBL" id="KKM82690.1"/>
    </source>
</evidence>
<dbReference type="EMBL" id="LAZR01007823">
    <property type="protein sequence ID" value="KKM82690.1"/>
    <property type="molecule type" value="Genomic_DNA"/>
</dbReference>
<reference evidence="1" key="1">
    <citation type="journal article" date="2015" name="Nature">
        <title>Complex archaea that bridge the gap between prokaryotes and eukaryotes.</title>
        <authorList>
            <person name="Spang A."/>
            <person name="Saw J.H."/>
            <person name="Jorgensen S.L."/>
            <person name="Zaremba-Niedzwiedzka K."/>
            <person name="Martijn J."/>
            <person name="Lind A.E."/>
            <person name="van Eijk R."/>
            <person name="Schleper C."/>
            <person name="Guy L."/>
            <person name="Ettema T.J."/>
        </authorList>
    </citation>
    <scope>NUCLEOTIDE SEQUENCE</scope>
</reference>